<evidence type="ECO:0000313" key="2">
    <source>
        <dbReference type="Proteomes" id="UP000821865"/>
    </source>
</evidence>
<comment type="caution">
    <text evidence="1">The sequence shown here is derived from an EMBL/GenBank/DDBJ whole genome shotgun (WGS) entry which is preliminary data.</text>
</comment>
<organism evidence="1 2">
    <name type="scientific">Dermacentor silvarum</name>
    <name type="common">Tick</name>
    <dbReference type="NCBI Taxonomy" id="543639"/>
    <lineage>
        <taxon>Eukaryota</taxon>
        <taxon>Metazoa</taxon>
        <taxon>Ecdysozoa</taxon>
        <taxon>Arthropoda</taxon>
        <taxon>Chelicerata</taxon>
        <taxon>Arachnida</taxon>
        <taxon>Acari</taxon>
        <taxon>Parasitiformes</taxon>
        <taxon>Ixodida</taxon>
        <taxon>Ixodoidea</taxon>
        <taxon>Ixodidae</taxon>
        <taxon>Rhipicephalinae</taxon>
        <taxon>Dermacentor</taxon>
    </lineage>
</organism>
<reference evidence="1" key="1">
    <citation type="submission" date="2020-05" db="EMBL/GenBank/DDBJ databases">
        <title>Large-scale comparative analyses of tick genomes elucidate their genetic diversity and vector capacities.</title>
        <authorList>
            <person name="Jia N."/>
            <person name="Wang J."/>
            <person name="Shi W."/>
            <person name="Du L."/>
            <person name="Sun Y."/>
            <person name="Zhan W."/>
            <person name="Jiang J."/>
            <person name="Wang Q."/>
            <person name="Zhang B."/>
            <person name="Ji P."/>
            <person name="Sakyi L.B."/>
            <person name="Cui X."/>
            <person name="Yuan T."/>
            <person name="Jiang B."/>
            <person name="Yang W."/>
            <person name="Lam T.T.-Y."/>
            <person name="Chang Q."/>
            <person name="Ding S."/>
            <person name="Wang X."/>
            <person name="Zhu J."/>
            <person name="Ruan X."/>
            <person name="Zhao L."/>
            <person name="Wei J."/>
            <person name="Que T."/>
            <person name="Du C."/>
            <person name="Cheng J."/>
            <person name="Dai P."/>
            <person name="Han X."/>
            <person name="Huang E."/>
            <person name="Gao Y."/>
            <person name="Liu J."/>
            <person name="Shao H."/>
            <person name="Ye R."/>
            <person name="Li L."/>
            <person name="Wei W."/>
            <person name="Wang X."/>
            <person name="Wang C."/>
            <person name="Yang T."/>
            <person name="Huo Q."/>
            <person name="Li W."/>
            <person name="Guo W."/>
            <person name="Chen H."/>
            <person name="Zhou L."/>
            <person name="Ni X."/>
            <person name="Tian J."/>
            <person name="Zhou Y."/>
            <person name="Sheng Y."/>
            <person name="Liu T."/>
            <person name="Pan Y."/>
            <person name="Xia L."/>
            <person name="Li J."/>
            <person name="Zhao F."/>
            <person name="Cao W."/>
        </authorList>
    </citation>
    <scope>NUCLEOTIDE SEQUENCE</scope>
    <source>
        <strain evidence="1">Dsil-2018</strain>
    </source>
</reference>
<gene>
    <name evidence="1" type="ORF">HPB49_012339</name>
</gene>
<evidence type="ECO:0000313" key="1">
    <source>
        <dbReference type="EMBL" id="KAH7941331.1"/>
    </source>
</evidence>
<dbReference type="EMBL" id="CM023476">
    <property type="protein sequence ID" value="KAH7941331.1"/>
    <property type="molecule type" value="Genomic_DNA"/>
</dbReference>
<keyword evidence="2" id="KW-1185">Reference proteome</keyword>
<proteinExistence type="predicted"/>
<sequence>MYSPPISRAHRFGTLIAKTLQLVQHRSLQIVGDINAAHIGCGYLTSTPKGKCLLNRPQQHRLTLTANHSYPTRIGTSTTRDTTPDLTFARNIPQWEWQNLNETPGSDHRVAQLQIQVQLNL</sequence>
<dbReference type="Proteomes" id="UP000821865">
    <property type="component" value="Chromosome 7"/>
</dbReference>
<accession>A0ACB8CF61</accession>
<name>A0ACB8CF61_DERSI</name>
<protein>
    <submittedName>
        <fullName evidence="1">Uncharacterized protein</fullName>
    </submittedName>
</protein>